<keyword evidence="2" id="KW-1185">Reference proteome</keyword>
<proteinExistence type="predicted"/>
<reference evidence="1 2" key="1">
    <citation type="submission" date="2017-12" db="EMBL/GenBank/DDBJ databases">
        <title>Comparative genomics of Botrytis spp.</title>
        <authorList>
            <person name="Valero-Jimenez C.A."/>
            <person name="Tapia P."/>
            <person name="Veloso J."/>
            <person name="Silva-Moreno E."/>
            <person name="Staats M."/>
            <person name="Valdes J.H."/>
            <person name="Van Kan J.A.L."/>
        </authorList>
    </citation>
    <scope>NUCLEOTIDE SEQUENCE [LARGE SCALE GENOMIC DNA]</scope>
    <source>
        <strain evidence="1 2">MUCL435</strain>
    </source>
</reference>
<name>A0A4S8R1F6_9HELO</name>
<dbReference type="Proteomes" id="UP000308671">
    <property type="component" value="Unassembled WGS sequence"/>
</dbReference>
<accession>A0A4S8R1F6</accession>
<protein>
    <submittedName>
        <fullName evidence="1">Uncharacterized protein</fullName>
    </submittedName>
</protein>
<gene>
    <name evidence="1" type="ORF">BGAL_0345g00090</name>
</gene>
<evidence type="ECO:0000313" key="2">
    <source>
        <dbReference type="Proteomes" id="UP000308671"/>
    </source>
</evidence>
<dbReference type="EMBL" id="PQXL01000345">
    <property type="protein sequence ID" value="THV46974.1"/>
    <property type="molecule type" value="Genomic_DNA"/>
</dbReference>
<comment type="caution">
    <text evidence="1">The sequence shown here is derived from an EMBL/GenBank/DDBJ whole genome shotgun (WGS) entry which is preliminary data.</text>
</comment>
<evidence type="ECO:0000313" key="1">
    <source>
        <dbReference type="EMBL" id="THV46974.1"/>
    </source>
</evidence>
<sequence length="95" mass="10958">MRHCISTGNEENNGNSSNLSGLAFERTVIEILSAMLLWRVFVLVTDDLLKWQIVHKGYDAAKIKHHKSQVISMIEDVEDLCMVRVWLYFVDFGKC</sequence>
<organism evidence="1 2">
    <name type="scientific">Botrytis galanthina</name>
    <dbReference type="NCBI Taxonomy" id="278940"/>
    <lineage>
        <taxon>Eukaryota</taxon>
        <taxon>Fungi</taxon>
        <taxon>Dikarya</taxon>
        <taxon>Ascomycota</taxon>
        <taxon>Pezizomycotina</taxon>
        <taxon>Leotiomycetes</taxon>
        <taxon>Helotiales</taxon>
        <taxon>Sclerotiniaceae</taxon>
        <taxon>Botrytis</taxon>
    </lineage>
</organism>
<dbReference type="AlphaFoldDB" id="A0A4S8R1F6"/>